<accession>A0A1U9K518</accession>
<sequence length="246" mass="28060">MRKNGLLVFSSCMIVSILAACSSGSVNPEERIELLIDNMYSQAYDFKGTLHAETAQHTLKDMLVLDGSFVPDKGYALHADVRLPGFKTESDILHLGDELFYKMPESDNWKPTTNQDLRMLGILYKDSPADLFRTMKETVLSVEPTEDDNVFQVTLDRNKYMETTEKAQEEVIRLPQVDIQSHDFPFELVENPVVDVEVDLDQNVIRSFTLHYAVRSSLNGSSEQPVQVTYEMEMSHFNENQTLPEI</sequence>
<evidence type="ECO:0000313" key="3">
    <source>
        <dbReference type="Proteomes" id="UP000188603"/>
    </source>
</evidence>
<dbReference type="PROSITE" id="PS51257">
    <property type="entry name" value="PROKAR_LIPOPROTEIN"/>
    <property type="match status" value="1"/>
</dbReference>
<feature type="chain" id="PRO_5038486419" description="Lipoprotein" evidence="1">
    <location>
        <begin position="20"/>
        <end position="246"/>
    </location>
</feature>
<dbReference type="OrthoDB" id="3006118at2"/>
<name>A0A1U9K518_9BACL</name>
<feature type="signal peptide" evidence="1">
    <location>
        <begin position="1"/>
        <end position="19"/>
    </location>
</feature>
<dbReference type="STRING" id="1471761.B0W44_04395"/>
<evidence type="ECO:0000313" key="2">
    <source>
        <dbReference type="EMBL" id="AQS55122.1"/>
    </source>
</evidence>
<dbReference type="Proteomes" id="UP000188603">
    <property type="component" value="Chromosome"/>
</dbReference>
<dbReference type="EMBL" id="CP019699">
    <property type="protein sequence ID" value="AQS55122.1"/>
    <property type="molecule type" value="Genomic_DNA"/>
</dbReference>
<organism evidence="2 3">
    <name type="scientific">Novibacillus thermophilus</name>
    <dbReference type="NCBI Taxonomy" id="1471761"/>
    <lineage>
        <taxon>Bacteria</taxon>
        <taxon>Bacillati</taxon>
        <taxon>Bacillota</taxon>
        <taxon>Bacilli</taxon>
        <taxon>Bacillales</taxon>
        <taxon>Thermoactinomycetaceae</taxon>
        <taxon>Novibacillus</taxon>
    </lineage>
</organism>
<keyword evidence="3" id="KW-1185">Reference proteome</keyword>
<reference evidence="2 3" key="1">
    <citation type="journal article" date="2015" name="Int. J. Syst. Evol. Microbiol.">
        <title>Novibacillus thermophilus gen. nov., sp. nov., a Gram-staining-negative and moderately thermophilic member of the family Thermoactinomycetaceae.</title>
        <authorList>
            <person name="Yang G."/>
            <person name="Chen J."/>
            <person name="Zhou S."/>
        </authorList>
    </citation>
    <scope>NUCLEOTIDE SEQUENCE [LARGE SCALE GENOMIC DNA]</scope>
    <source>
        <strain evidence="2 3">SG-1</strain>
    </source>
</reference>
<gene>
    <name evidence="2" type="ORF">B0W44_04395</name>
</gene>
<keyword evidence="1" id="KW-0732">Signal</keyword>
<dbReference type="AlphaFoldDB" id="A0A1U9K518"/>
<proteinExistence type="predicted"/>
<protein>
    <recommendedName>
        <fullName evidence="4">Lipoprotein</fullName>
    </recommendedName>
</protein>
<evidence type="ECO:0000256" key="1">
    <source>
        <dbReference type="SAM" id="SignalP"/>
    </source>
</evidence>
<evidence type="ECO:0008006" key="4">
    <source>
        <dbReference type="Google" id="ProtNLM"/>
    </source>
</evidence>
<dbReference type="KEGG" id="ntr:B0W44_04395"/>